<sequence length="151" mass="15704">MPERTKIPLLLPSSTSDKGCRAGSPLPRPPHPPLPPLPFLPDNPRLVRLHLRTTSSPPRPSPTDDPVVTLHAIRATDADVGGAARWSSEVQATAAVAGTGAGARGGRGWDGGGWEGARGGEPWEGSPQGLWPVVLHGGELARRQMVAAGES</sequence>
<organism evidence="2 3">
    <name type="scientific">Oryza sativa subsp. japonica</name>
    <name type="common">Rice</name>
    <dbReference type="NCBI Taxonomy" id="39947"/>
    <lineage>
        <taxon>Eukaryota</taxon>
        <taxon>Viridiplantae</taxon>
        <taxon>Streptophyta</taxon>
        <taxon>Embryophyta</taxon>
        <taxon>Tracheophyta</taxon>
        <taxon>Spermatophyta</taxon>
        <taxon>Magnoliopsida</taxon>
        <taxon>Liliopsida</taxon>
        <taxon>Poales</taxon>
        <taxon>Poaceae</taxon>
        <taxon>BOP clade</taxon>
        <taxon>Oryzoideae</taxon>
        <taxon>Oryzeae</taxon>
        <taxon>Oryzinae</taxon>
        <taxon>Oryza</taxon>
        <taxon>Oryza sativa</taxon>
    </lineage>
</organism>
<evidence type="ECO:0000313" key="3">
    <source>
        <dbReference type="Proteomes" id="UP000000763"/>
    </source>
</evidence>
<feature type="compositionally biased region" description="Pro residues" evidence="1">
    <location>
        <begin position="26"/>
        <end position="41"/>
    </location>
</feature>
<evidence type="ECO:0000256" key="1">
    <source>
        <dbReference type="SAM" id="MobiDB-lite"/>
    </source>
</evidence>
<reference evidence="3" key="2">
    <citation type="journal article" date="2008" name="Nucleic Acids Res.">
        <title>The rice annotation project database (RAP-DB): 2008 update.</title>
        <authorList>
            <consortium name="The rice annotation project (RAP)"/>
        </authorList>
    </citation>
    <scope>GENOME REANNOTATION</scope>
    <source>
        <strain evidence="3">cv. Nipponbare</strain>
    </source>
</reference>
<reference evidence="3" key="1">
    <citation type="journal article" date="2005" name="Nature">
        <title>The map-based sequence of the rice genome.</title>
        <authorList>
            <consortium name="International rice genome sequencing project (IRGSP)"/>
            <person name="Matsumoto T."/>
            <person name="Wu J."/>
            <person name="Kanamori H."/>
            <person name="Katayose Y."/>
            <person name="Fujisawa M."/>
            <person name="Namiki N."/>
            <person name="Mizuno H."/>
            <person name="Yamamoto K."/>
            <person name="Antonio B.A."/>
            <person name="Baba T."/>
            <person name="Sakata K."/>
            <person name="Nagamura Y."/>
            <person name="Aoki H."/>
            <person name="Arikawa K."/>
            <person name="Arita K."/>
            <person name="Bito T."/>
            <person name="Chiden Y."/>
            <person name="Fujitsuka N."/>
            <person name="Fukunaka R."/>
            <person name="Hamada M."/>
            <person name="Harada C."/>
            <person name="Hayashi A."/>
            <person name="Hijishita S."/>
            <person name="Honda M."/>
            <person name="Hosokawa S."/>
            <person name="Ichikawa Y."/>
            <person name="Idonuma A."/>
            <person name="Iijima M."/>
            <person name="Ikeda M."/>
            <person name="Ikeno M."/>
            <person name="Ito K."/>
            <person name="Ito S."/>
            <person name="Ito T."/>
            <person name="Ito Y."/>
            <person name="Ito Y."/>
            <person name="Iwabuchi A."/>
            <person name="Kamiya K."/>
            <person name="Karasawa W."/>
            <person name="Kurita K."/>
            <person name="Katagiri S."/>
            <person name="Kikuta A."/>
            <person name="Kobayashi H."/>
            <person name="Kobayashi N."/>
            <person name="Machita K."/>
            <person name="Maehara T."/>
            <person name="Masukawa M."/>
            <person name="Mizubayashi T."/>
            <person name="Mukai Y."/>
            <person name="Nagasaki H."/>
            <person name="Nagata Y."/>
            <person name="Naito S."/>
            <person name="Nakashima M."/>
            <person name="Nakama Y."/>
            <person name="Nakamichi Y."/>
            <person name="Nakamura M."/>
            <person name="Meguro A."/>
            <person name="Negishi M."/>
            <person name="Ohta I."/>
            <person name="Ohta T."/>
            <person name="Okamoto M."/>
            <person name="Ono N."/>
            <person name="Saji S."/>
            <person name="Sakaguchi M."/>
            <person name="Sakai K."/>
            <person name="Shibata M."/>
            <person name="Shimokawa T."/>
            <person name="Song J."/>
            <person name="Takazaki Y."/>
            <person name="Terasawa K."/>
            <person name="Tsugane M."/>
            <person name="Tsuji K."/>
            <person name="Ueda S."/>
            <person name="Waki K."/>
            <person name="Yamagata H."/>
            <person name="Yamamoto M."/>
            <person name="Yamamoto S."/>
            <person name="Yamane H."/>
            <person name="Yoshiki S."/>
            <person name="Yoshihara R."/>
            <person name="Yukawa K."/>
            <person name="Zhong H."/>
            <person name="Yano M."/>
            <person name="Yuan Q."/>
            <person name="Ouyang S."/>
            <person name="Liu J."/>
            <person name="Jones K.M."/>
            <person name="Gansberger K."/>
            <person name="Moffat K."/>
            <person name="Hill J."/>
            <person name="Bera J."/>
            <person name="Fadrosh D."/>
            <person name="Jin S."/>
            <person name="Johri S."/>
            <person name="Kim M."/>
            <person name="Overton L."/>
            <person name="Reardon M."/>
            <person name="Tsitrin T."/>
            <person name="Vuong H."/>
            <person name="Weaver B."/>
            <person name="Ciecko A."/>
            <person name="Tallon L."/>
            <person name="Jackson J."/>
            <person name="Pai G."/>
            <person name="Aken S.V."/>
            <person name="Utterback T."/>
            <person name="Reidmuller S."/>
            <person name="Feldblyum T."/>
            <person name="Hsiao J."/>
            <person name="Zismann V."/>
            <person name="Iobst S."/>
            <person name="de Vazeille A.R."/>
            <person name="Buell C.R."/>
            <person name="Ying K."/>
            <person name="Li Y."/>
            <person name="Lu T."/>
            <person name="Huang Y."/>
            <person name="Zhao Q."/>
            <person name="Feng Q."/>
            <person name="Zhang L."/>
            <person name="Zhu J."/>
            <person name="Weng Q."/>
            <person name="Mu J."/>
            <person name="Lu Y."/>
            <person name="Fan D."/>
            <person name="Liu Y."/>
            <person name="Guan J."/>
            <person name="Zhang Y."/>
            <person name="Yu S."/>
            <person name="Liu X."/>
            <person name="Zhang Y."/>
            <person name="Hong G."/>
            <person name="Han B."/>
            <person name="Choisne N."/>
            <person name="Demange N."/>
            <person name="Orjeda G."/>
            <person name="Samain S."/>
            <person name="Cattolico L."/>
            <person name="Pelletier E."/>
            <person name="Couloux A."/>
            <person name="Segurens B."/>
            <person name="Wincker P."/>
            <person name="D'Hont A."/>
            <person name="Scarpelli C."/>
            <person name="Weissenbach J."/>
            <person name="Salanoubat M."/>
            <person name="Quetier F."/>
            <person name="Yu Y."/>
            <person name="Kim H.R."/>
            <person name="Rambo T."/>
            <person name="Currie J."/>
            <person name="Collura K."/>
            <person name="Luo M."/>
            <person name="Yang T."/>
            <person name="Ammiraju J.S.S."/>
            <person name="Engler F."/>
            <person name="Soderlund C."/>
            <person name="Wing R.A."/>
            <person name="Palmer L.E."/>
            <person name="de la Bastide M."/>
            <person name="Spiegel L."/>
            <person name="Nascimento L."/>
            <person name="Zutavern T."/>
            <person name="O'Shaughnessy A."/>
            <person name="Dike S."/>
            <person name="Dedhia N."/>
            <person name="Preston R."/>
            <person name="Balija V."/>
            <person name="McCombie W.R."/>
            <person name="Chow T."/>
            <person name="Chen H."/>
            <person name="Chung M."/>
            <person name="Chen C."/>
            <person name="Shaw J."/>
            <person name="Wu H."/>
            <person name="Hsiao K."/>
            <person name="Chao Y."/>
            <person name="Chu M."/>
            <person name="Cheng C."/>
            <person name="Hour A."/>
            <person name="Lee P."/>
            <person name="Lin S."/>
            <person name="Lin Y."/>
            <person name="Liou J."/>
            <person name="Liu S."/>
            <person name="Hsing Y."/>
            <person name="Raghuvanshi S."/>
            <person name="Mohanty A."/>
            <person name="Bharti A.K."/>
            <person name="Gaur A."/>
            <person name="Gupta V."/>
            <person name="Kumar D."/>
            <person name="Ravi V."/>
            <person name="Vij S."/>
            <person name="Kapur A."/>
            <person name="Khurana P."/>
            <person name="Khurana P."/>
            <person name="Khurana J.P."/>
            <person name="Tyagi A.K."/>
            <person name="Gaikwad K."/>
            <person name="Singh A."/>
            <person name="Dalal V."/>
            <person name="Srivastava S."/>
            <person name="Dixit A."/>
            <person name="Pal A.K."/>
            <person name="Ghazi I.A."/>
            <person name="Yadav M."/>
            <person name="Pandit A."/>
            <person name="Bhargava A."/>
            <person name="Sureshbabu K."/>
            <person name="Batra K."/>
            <person name="Sharma T.R."/>
            <person name="Mohapatra T."/>
            <person name="Singh N.K."/>
            <person name="Messing J."/>
            <person name="Nelson A.B."/>
            <person name="Fuks G."/>
            <person name="Kavchok S."/>
            <person name="Keizer G."/>
            <person name="Linton E."/>
            <person name="Llaca V."/>
            <person name="Song R."/>
            <person name="Tanyolac B."/>
            <person name="Young S."/>
            <person name="Ho-Il K."/>
            <person name="Hahn J.H."/>
            <person name="Sangsakoo G."/>
            <person name="Vanavichit A."/>
            <person name="de Mattos Luiz.A.T."/>
            <person name="Zimmer P.D."/>
            <person name="Malone G."/>
            <person name="Dellagostin O."/>
            <person name="de Oliveira A.C."/>
            <person name="Bevan M."/>
            <person name="Bancroft I."/>
            <person name="Minx P."/>
            <person name="Cordum H."/>
            <person name="Wilson R."/>
            <person name="Cheng Z."/>
            <person name="Jin W."/>
            <person name="Jiang J."/>
            <person name="Leong S.A."/>
            <person name="Iwama H."/>
            <person name="Gojobori T."/>
            <person name="Itoh T."/>
            <person name="Niimura Y."/>
            <person name="Fujii Y."/>
            <person name="Habara T."/>
            <person name="Sakai H."/>
            <person name="Sato Y."/>
            <person name="Wilson G."/>
            <person name="Kumar K."/>
            <person name="McCouch S."/>
            <person name="Juretic N."/>
            <person name="Hoen D."/>
            <person name="Wright S."/>
            <person name="Bruskiewich R."/>
            <person name="Bureau T."/>
            <person name="Miyao A."/>
            <person name="Hirochika H."/>
            <person name="Nishikawa T."/>
            <person name="Kadowaki K."/>
            <person name="Sugiura M."/>
            <person name="Burr B."/>
            <person name="Sasaki T."/>
        </authorList>
    </citation>
    <scope>NUCLEOTIDE SEQUENCE [LARGE SCALE GENOMIC DNA]</scope>
    <source>
        <strain evidence="3">cv. Nipponbare</strain>
    </source>
</reference>
<proteinExistence type="predicted"/>
<evidence type="ECO:0000313" key="2">
    <source>
        <dbReference type="EMBL" id="BAC83296.1"/>
    </source>
</evidence>
<feature type="compositionally biased region" description="Gly residues" evidence="1">
    <location>
        <begin position="100"/>
        <end position="119"/>
    </location>
</feature>
<dbReference type="Proteomes" id="UP000000763">
    <property type="component" value="Chromosome 7"/>
</dbReference>
<feature type="region of interest" description="Disordered" evidence="1">
    <location>
        <begin position="1"/>
        <end position="43"/>
    </location>
</feature>
<dbReference type="AlphaFoldDB" id="Q6ZHK8"/>
<protein>
    <submittedName>
        <fullName evidence="2">Uncharacterized protein</fullName>
    </submittedName>
</protein>
<dbReference type="EMBL" id="AP004051">
    <property type="protein sequence ID" value="BAC83296.1"/>
    <property type="molecule type" value="Genomic_DNA"/>
</dbReference>
<name>Q6ZHK8_ORYSJ</name>
<feature type="region of interest" description="Disordered" evidence="1">
    <location>
        <begin position="100"/>
        <end position="128"/>
    </location>
</feature>
<gene>
    <name evidence="2" type="primary">OJ1218_C12.17</name>
</gene>
<accession>Q6ZHK8</accession>